<feature type="transmembrane region" description="Helical" evidence="1">
    <location>
        <begin position="39"/>
        <end position="57"/>
    </location>
</feature>
<name>A0A7C2P1D8_9PLAN</name>
<dbReference type="AlphaFoldDB" id="A0A7C2P1D8"/>
<feature type="transmembrane region" description="Helical" evidence="1">
    <location>
        <begin position="64"/>
        <end position="81"/>
    </location>
</feature>
<sequence>MPRESTPAFSPGFRLSALDVAVLVIGGATAAGLAVVEPWIGFVIAFVVAHFFLFCNVIRMARPLELVWSVIFTLLAAGTIVAGTPGWLATTGLMLAVTAVVIGLELRKPSYHGLGWRRINPGLPEWWSARHAVE</sequence>
<keyword evidence="1" id="KW-1133">Transmembrane helix</keyword>
<keyword evidence="1" id="KW-0812">Transmembrane</keyword>
<dbReference type="EMBL" id="DSOK01000357">
    <property type="protein sequence ID" value="HEN16374.1"/>
    <property type="molecule type" value="Genomic_DNA"/>
</dbReference>
<keyword evidence="1" id="KW-0472">Membrane</keyword>
<evidence type="ECO:0000313" key="2">
    <source>
        <dbReference type="EMBL" id="HEN16374.1"/>
    </source>
</evidence>
<protein>
    <submittedName>
        <fullName evidence="2">Uncharacterized protein</fullName>
    </submittedName>
</protein>
<gene>
    <name evidence="2" type="ORF">ENQ76_13005</name>
</gene>
<accession>A0A7C2P1D8</accession>
<feature type="transmembrane region" description="Helical" evidence="1">
    <location>
        <begin position="12"/>
        <end position="33"/>
    </location>
</feature>
<feature type="transmembrane region" description="Helical" evidence="1">
    <location>
        <begin position="87"/>
        <end position="106"/>
    </location>
</feature>
<evidence type="ECO:0000256" key="1">
    <source>
        <dbReference type="SAM" id="Phobius"/>
    </source>
</evidence>
<reference evidence="2" key="1">
    <citation type="journal article" date="2020" name="mSystems">
        <title>Genome- and Community-Level Interaction Insights into Carbon Utilization and Element Cycling Functions of Hydrothermarchaeota in Hydrothermal Sediment.</title>
        <authorList>
            <person name="Zhou Z."/>
            <person name="Liu Y."/>
            <person name="Xu W."/>
            <person name="Pan J."/>
            <person name="Luo Z.H."/>
            <person name="Li M."/>
        </authorList>
    </citation>
    <scope>NUCLEOTIDE SEQUENCE [LARGE SCALE GENOMIC DNA]</scope>
    <source>
        <strain evidence="2">SpSt-339</strain>
    </source>
</reference>
<comment type="caution">
    <text evidence="2">The sequence shown here is derived from an EMBL/GenBank/DDBJ whole genome shotgun (WGS) entry which is preliminary data.</text>
</comment>
<proteinExistence type="predicted"/>
<organism evidence="2">
    <name type="scientific">Schlesneria paludicola</name>
    <dbReference type="NCBI Taxonomy" id="360056"/>
    <lineage>
        <taxon>Bacteria</taxon>
        <taxon>Pseudomonadati</taxon>
        <taxon>Planctomycetota</taxon>
        <taxon>Planctomycetia</taxon>
        <taxon>Planctomycetales</taxon>
        <taxon>Planctomycetaceae</taxon>
        <taxon>Schlesneria</taxon>
    </lineage>
</organism>